<evidence type="ECO:0000313" key="3">
    <source>
        <dbReference type="EMBL" id="BDG60911.1"/>
    </source>
</evidence>
<dbReference type="GO" id="GO:0046654">
    <property type="term" value="P:tetrahydrofolate biosynthetic process"/>
    <property type="evidence" value="ECO:0007669"/>
    <property type="project" value="TreeGrafter"/>
</dbReference>
<evidence type="ECO:0000313" key="4">
    <source>
        <dbReference type="Proteomes" id="UP001163687"/>
    </source>
</evidence>
<accession>A0AA35CP09</accession>
<dbReference type="Proteomes" id="UP001163687">
    <property type="component" value="Chromosome"/>
</dbReference>
<keyword evidence="4" id="KW-1185">Reference proteome</keyword>
<proteinExistence type="predicted"/>
<dbReference type="GO" id="GO:0004156">
    <property type="term" value="F:dihydropteroate synthase activity"/>
    <property type="evidence" value="ECO:0007669"/>
    <property type="project" value="TreeGrafter"/>
</dbReference>
<dbReference type="KEGG" id="cmic:caldi_20010"/>
<protein>
    <recommendedName>
        <fullName evidence="2">Pterin-binding domain-containing protein</fullName>
    </recommendedName>
</protein>
<reference evidence="3" key="1">
    <citation type="submission" date="2022-03" db="EMBL/GenBank/DDBJ databases">
        <title>Complete genome sequence of Caldinitratiruptor microaerophilus.</title>
        <authorList>
            <person name="Mukaiyama R."/>
            <person name="Nishiyama T."/>
            <person name="Ueda K."/>
        </authorList>
    </citation>
    <scope>NUCLEOTIDE SEQUENCE</scope>
    <source>
        <strain evidence="3">JCM 16183</strain>
    </source>
</reference>
<dbReference type="SUPFAM" id="SSF51717">
    <property type="entry name" value="Dihydropteroate synthetase-like"/>
    <property type="match status" value="1"/>
</dbReference>
<feature type="domain" description="Pterin-binding" evidence="2">
    <location>
        <begin position="188"/>
        <end position="449"/>
    </location>
</feature>
<dbReference type="PANTHER" id="PTHR20941">
    <property type="entry name" value="FOLATE SYNTHESIS PROTEINS"/>
    <property type="match status" value="1"/>
</dbReference>
<dbReference type="EMBL" id="AP025628">
    <property type="protein sequence ID" value="BDG60911.1"/>
    <property type="molecule type" value="Genomic_DNA"/>
</dbReference>
<organism evidence="3 4">
    <name type="scientific">Caldinitratiruptor microaerophilus</name>
    <dbReference type="NCBI Taxonomy" id="671077"/>
    <lineage>
        <taxon>Bacteria</taxon>
        <taxon>Bacillati</taxon>
        <taxon>Bacillota</taxon>
        <taxon>Clostridia</taxon>
        <taxon>Eubacteriales</taxon>
        <taxon>Symbiobacteriaceae</taxon>
        <taxon>Caldinitratiruptor</taxon>
    </lineage>
</organism>
<dbReference type="PROSITE" id="PS50972">
    <property type="entry name" value="PTERIN_BINDING"/>
    <property type="match status" value="1"/>
</dbReference>
<dbReference type="PANTHER" id="PTHR20941:SF1">
    <property type="entry name" value="FOLIC ACID SYNTHESIS PROTEIN FOL1"/>
    <property type="match status" value="1"/>
</dbReference>
<dbReference type="Gene3D" id="3.20.20.20">
    <property type="entry name" value="Dihydropteroate synthase-like"/>
    <property type="match status" value="1"/>
</dbReference>
<dbReference type="RefSeq" id="WP_264841597.1">
    <property type="nucleotide sequence ID" value="NZ_AP025628.1"/>
</dbReference>
<sequence>MSPIQDAPRFRARMLDLPTLEALSREMRRLEVDRGGIPLMAPKGIVRAILVEDVPTKAANIIKQEALARGGDLVTPWMAADFAADTVDVIVIGNVVTLRSLVAKLYRQTVYFLPEFADALQDVLMKTVPGYLPVARRPGRQGLVVEETLDDLFGGRIPTARGGRAVALPTLVPPPGTPDHAWHFGRETYMLGILEPEGGPLGGAPARADEAGPPEVLLERARSLVAAGARIVEVDAEGGAAAAGVAPLVRSLREALPGVLVAVRTTRAETARTALAAGAHLLVTGAALRDDPDLREVVAESGVPAVAVHAPPQPEYRDLMSDVARFFWDTLDAVTKAGARVEQLLLDPGLGLQKTHEQDLECTRRLRELTSFGRPLVYTPPARLAADPMGTAALVTLAVAGGADFVRVRDVGGIVGCVRTADALVRGHLRPGEPDTGREPVHTPREGER</sequence>
<feature type="region of interest" description="Disordered" evidence="1">
    <location>
        <begin position="428"/>
        <end position="449"/>
    </location>
</feature>
<dbReference type="GO" id="GO:0005829">
    <property type="term" value="C:cytosol"/>
    <property type="evidence" value="ECO:0007669"/>
    <property type="project" value="TreeGrafter"/>
</dbReference>
<evidence type="ECO:0000259" key="2">
    <source>
        <dbReference type="PROSITE" id="PS50972"/>
    </source>
</evidence>
<dbReference type="InterPro" id="IPR011005">
    <property type="entry name" value="Dihydropteroate_synth-like_sf"/>
</dbReference>
<feature type="compositionally biased region" description="Basic and acidic residues" evidence="1">
    <location>
        <begin position="430"/>
        <end position="449"/>
    </location>
</feature>
<evidence type="ECO:0000256" key="1">
    <source>
        <dbReference type="SAM" id="MobiDB-lite"/>
    </source>
</evidence>
<dbReference type="InterPro" id="IPR045031">
    <property type="entry name" value="DHP_synth-like"/>
</dbReference>
<gene>
    <name evidence="3" type="ORF">caldi_20010</name>
</gene>
<name>A0AA35CP09_9FIRM</name>
<dbReference type="AlphaFoldDB" id="A0AA35CP09"/>
<dbReference type="InterPro" id="IPR000489">
    <property type="entry name" value="Pterin-binding_dom"/>
</dbReference>
<dbReference type="Pfam" id="PF00809">
    <property type="entry name" value="Pterin_bind"/>
    <property type="match status" value="1"/>
</dbReference>